<dbReference type="PROSITE" id="PS00841">
    <property type="entry name" value="XPG_1"/>
    <property type="match status" value="1"/>
</dbReference>
<gene>
    <name evidence="21" type="ORF">niasHT_015710</name>
</gene>
<dbReference type="GO" id="GO:0008409">
    <property type="term" value="F:5'-3' exonuclease activity"/>
    <property type="evidence" value="ECO:0007669"/>
    <property type="project" value="UniProtKB-UniRule"/>
</dbReference>
<dbReference type="InterPro" id="IPR029060">
    <property type="entry name" value="PIN-like_dom_sf"/>
</dbReference>
<evidence type="ECO:0000256" key="3">
    <source>
        <dbReference type="ARBA" id="ARBA00022705"/>
    </source>
</evidence>
<keyword evidence="8 16" id="KW-0378">Hydrolase</keyword>
<evidence type="ECO:0000256" key="12">
    <source>
        <dbReference type="ARBA" id="ARBA00023128"/>
    </source>
</evidence>
<feature type="region of interest" description="Disordered" evidence="18">
    <location>
        <begin position="612"/>
        <end position="650"/>
    </location>
</feature>
<dbReference type="EC" id="3.1.-.-" evidence="16"/>
<dbReference type="GO" id="GO:0005730">
    <property type="term" value="C:nucleolus"/>
    <property type="evidence" value="ECO:0007669"/>
    <property type="project" value="UniProtKB-SubCell"/>
</dbReference>
<dbReference type="GO" id="GO:0017108">
    <property type="term" value="F:5'-flap endonuclease activity"/>
    <property type="evidence" value="ECO:0007669"/>
    <property type="project" value="UniProtKB-UniRule"/>
</dbReference>
<keyword evidence="19" id="KW-1133">Transmembrane helix</keyword>
<dbReference type="InterPro" id="IPR006084">
    <property type="entry name" value="XPG/Rad2"/>
</dbReference>
<dbReference type="InterPro" id="IPR019974">
    <property type="entry name" value="XPG_CS"/>
</dbReference>
<evidence type="ECO:0000256" key="9">
    <source>
        <dbReference type="ARBA" id="ARBA00022839"/>
    </source>
</evidence>
<dbReference type="FunFam" id="1.10.150.20:FF:000009">
    <property type="entry name" value="Flap endonuclease 1"/>
    <property type="match status" value="1"/>
</dbReference>
<keyword evidence="13 16" id="KW-0234">DNA repair</keyword>
<evidence type="ECO:0000256" key="2">
    <source>
        <dbReference type="ARBA" id="ARBA00022553"/>
    </source>
</evidence>
<dbReference type="PROSITE" id="PS00842">
    <property type="entry name" value="XPG_2"/>
    <property type="match status" value="1"/>
</dbReference>
<evidence type="ECO:0000256" key="14">
    <source>
        <dbReference type="ARBA" id="ARBA00023242"/>
    </source>
</evidence>
<dbReference type="GO" id="GO:0043137">
    <property type="term" value="P:DNA replication, removal of RNA primer"/>
    <property type="evidence" value="ECO:0007669"/>
    <property type="project" value="UniProtKB-UniRule"/>
</dbReference>
<dbReference type="PRINTS" id="PR00853">
    <property type="entry name" value="XPGRADSUPER"/>
</dbReference>
<evidence type="ECO:0000256" key="4">
    <source>
        <dbReference type="ARBA" id="ARBA00022722"/>
    </source>
</evidence>
<dbReference type="InterPro" id="IPR002641">
    <property type="entry name" value="PNPLA_dom"/>
</dbReference>
<name>A0ABD2L4E9_9BILA</name>
<sequence>MICFQKHANSLLSRVNFYCGASAGALIASLLVLSPHSLETGLNQLYRLAEEVQNQRPFGALTPGFNMAQRLAKIVDDFLPEDIDRANGRLIISVTKQRDWSNRLISEYPSREYLLQCLNATCYVPLYSSNTPPIIDGERYIDGVYSNNLPVPDIPNVHTITISPFSGGAIIAPRDQSAFDWQMIMGQQIINVNIRNVMRGAQSLFPQSLERLGRLYRAGYYDAMLYLLRKGCFEREYQHFIITLLTPFLRHSFLRAPFASTVILTMGIKDLSKVIADQSPSAIKSNEMKAYFGRRIAIDASMSLYQFLIAIRQDGAQLTTEEGETTSHLNGIFYRTIRMMDNGIRPIYVFDGKPPELKSIELDKRMERRAEAEKQHLEAKERGDKADIDRFGRRLVKVTKEQSDECKHLLSLMGVPVVEAPCEAEAQCAELVRAGKAYATATEDMDALTFGSKILVRHMTFSEAKKMPIKEFSLERALKDWEISQDEFVDLCILLGCDYCATIKGIGPKKAFELIKKYKNIETILESIDQKKYAPPDNWLYKEARQLFLRPDTTPGEQFEFTWAEPKVQELVDYLCGQKGFNEDRIRSALDRLQKSRKMALQGRIDSFFKPQGTANKAITEETKKKRKAEEEEKTTTNKKKSTVKKTKKK</sequence>
<reference evidence="21 22" key="1">
    <citation type="submission" date="2024-10" db="EMBL/GenBank/DDBJ databases">
        <authorList>
            <person name="Kim D."/>
        </authorList>
    </citation>
    <scope>NUCLEOTIDE SEQUENCE [LARGE SCALE GENOMIC DNA]</scope>
    <source>
        <strain evidence="21">BH-2024</strain>
    </source>
</reference>
<comment type="similarity">
    <text evidence="15 16">Belongs to the XPG/RAD2 endonuclease family. FEN1 subfamily.</text>
</comment>
<keyword evidence="19" id="KW-0812">Transmembrane</keyword>
<dbReference type="SMART" id="SM00279">
    <property type="entry name" value="HhH2"/>
    <property type="match status" value="1"/>
</dbReference>
<keyword evidence="10 16" id="KW-0460">Magnesium</keyword>
<dbReference type="GO" id="GO:0003677">
    <property type="term" value="F:DNA binding"/>
    <property type="evidence" value="ECO:0007669"/>
    <property type="project" value="UniProtKB-UniRule"/>
</dbReference>
<keyword evidence="14 16" id="KW-0539">Nucleus</keyword>
<feature type="compositionally biased region" description="Basic residues" evidence="18">
    <location>
        <begin position="637"/>
        <end position="650"/>
    </location>
</feature>
<keyword evidence="17" id="KW-0442">Lipid degradation</keyword>
<protein>
    <recommendedName>
        <fullName evidence="16">Flap endonuclease 1</fullName>
        <shortName evidence="16">FEN-1</shortName>
        <ecNumber evidence="16">3.1.-.-</ecNumber>
    </recommendedName>
    <alternativeName>
        <fullName evidence="16">Flap structure-specific endonuclease 1</fullName>
    </alternativeName>
</protein>
<dbReference type="Gene3D" id="3.40.50.1010">
    <property type="entry name" value="5'-nuclease"/>
    <property type="match status" value="1"/>
</dbReference>
<proteinExistence type="inferred from homology"/>
<dbReference type="SUPFAM" id="SSF47807">
    <property type="entry name" value="5' to 3' exonuclease, C-terminal subdomain"/>
    <property type="match status" value="1"/>
</dbReference>
<dbReference type="Gene3D" id="1.10.150.20">
    <property type="entry name" value="5' to 3' exonuclease, C-terminal subdomain"/>
    <property type="match status" value="1"/>
</dbReference>
<dbReference type="PROSITE" id="PS51635">
    <property type="entry name" value="PNPLA"/>
    <property type="match status" value="1"/>
</dbReference>
<keyword evidence="12 16" id="KW-0496">Mitochondrion</keyword>
<keyword evidence="2 16" id="KW-0597">Phosphoprotein</keyword>
<keyword evidence="22" id="KW-1185">Reference proteome</keyword>
<evidence type="ECO:0000259" key="20">
    <source>
        <dbReference type="PROSITE" id="PS51635"/>
    </source>
</evidence>
<dbReference type="SMART" id="SM00484">
    <property type="entry name" value="XPGI"/>
    <property type="match status" value="1"/>
</dbReference>
<dbReference type="GO" id="GO:0016042">
    <property type="term" value="P:lipid catabolic process"/>
    <property type="evidence" value="ECO:0007669"/>
    <property type="project" value="UniProtKB-UniRule"/>
</dbReference>
<dbReference type="InterPro" id="IPR023426">
    <property type="entry name" value="Flap_endonuc"/>
</dbReference>
<feature type="active site" description="Nucleophile" evidence="17">
    <location>
        <position position="22"/>
    </location>
</feature>
<evidence type="ECO:0000256" key="15">
    <source>
        <dbReference type="ARBA" id="ARBA00034726"/>
    </source>
</evidence>
<dbReference type="Pfam" id="PF00752">
    <property type="entry name" value="XPG_N"/>
    <property type="match status" value="1"/>
</dbReference>
<comment type="subcellular location">
    <subcellularLocation>
        <location evidence="1 16">Mitochondrion</location>
    </subcellularLocation>
    <subcellularLocation>
        <location evidence="16">Nucleus</location>
        <location evidence="16">Nucleolus</location>
    </subcellularLocation>
    <subcellularLocation>
        <location evidence="16">Nucleus</location>
        <location evidence="16">Nucleoplasm</location>
    </subcellularLocation>
    <text evidence="16">Resides mostly in the nucleoli and relocalizes to the nucleoplasm upon DNA damage.</text>
</comment>
<dbReference type="SMART" id="SM00485">
    <property type="entry name" value="XPGN"/>
    <property type="match status" value="1"/>
</dbReference>
<dbReference type="GO" id="GO:0005739">
    <property type="term" value="C:mitochondrion"/>
    <property type="evidence" value="ECO:0007669"/>
    <property type="project" value="UniProtKB-SubCell"/>
</dbReference>
<dbReference type="InterPro" id="IPR016035">
    <property type="entry name" value="Acyl_Trfase/lysoPLipase"/>
</dbReference>
<comment type="caution">
    <text evidence="17">Lacks conserved residue(s) required for the propagation of feature annotation.</text>
</comment>
<accession>A0ABD2L4E9</accession>
<keyword evidence="3 16" id="KW-0235">DNA replication</keyword>
<dbReference type="GO" id="GO:0006284">
    <property type="term" value="P:base-excision repair"/>
    <property type="evidence" value="ECO:0007669"/>
    <property type="project" value="UniProtKB-UniRule"/>
</dbReference>
<dbReference type="InterPro" id="IPR036279">
    <property type="entry name" value="5-3_exonuclease_C_sf"/>
</dbReference>
<dbReference type="GO" id="GO:0000287">
    <property type="term" value="F:magnesium ion binding"/>
    <property type="evidence" value="ECO:0007669"/>
    <property type="project" value="UniProtKB-UniRule"/>
</dbReference>
<dbReference type="HAMAP" id="MF_00614">
    <property type="entry name" value="Fen"/>
    <property type="match status" value="1"/>
</dbReference>
<dbReference type="CDD" id="cd09867">
    <property type="entry name" value="PIN_FEN1"/>
    <property type="match status" value="1"/>
</dbReference>
<feature type="domain" description="PNPLA" evidence="20">
    <location>
        <begin position="1"/>
        <end position="155"/>
    </location>
</feature>
<dbReference type="CDD" id="cd09907">
    <property type="entry name" value="H3TH_FEN1-Euk"/>
    <property type="match status" value="1"/>
</dbReference>
<dbReference type="AlphaFoldDB" id="A0ABD2L4E9"/>
<dbReference type="InterPro" id="IPR006085">
    <property type="entry name" value="XPG_DNA_repair_N"/>
</dbReference>
<evidence type="ECO:0000256" key="10">
    <source>
        <dbReference type="ARBA" id="ARBA00022842"/>
    </source>
</evidence>
<evidence type="ECO:0000256" key="13">
    <source>
        <dbReference type="ARBA" id="ARBA00023204"/>
    </source>
</evidence>
<keyword evidence="11 17" id="KW-0443">Lipid metabolism</keyword>
<evidence type="ECO:0000256" key="19">
    <source>
        <dbReference type="SAM" id="Phobius"/>
    </source>
</evidence>
<dbReference type="FunFam" id="3.40.50.1010:FF:000003">
    <property type="entry name" value="Flap endonuclease 1"/>
    <property type="match status" value="1"/>
</dbReference>
<dbReference type="Gene3D" id="3.40.1090.10">
    <property type="entry name" value="Cytosolic phospholipase A2 catalytic domain"/>
    <property type="match status" value="1"/>
</dbReference>
<dbReference type="SUPFAM" id="SSF88723">
    <property type="entry name" value="PIN domain-like"/>
    <property type="match status" value="1"/>
</dbReference>
<comment type="caution">
    <text evidence="21">The sequence shown here is derived from an EMBL/GenBank/DDBJ whole genome shotgun (WGS) entry which is preliminary data.</text>
</comment>
<comment type="function">
    <text evidence="16">Structure-specific nuclease with 5'-flap endonuclease and 5'-3' exonuclease activities involved in DNA replication and repair. During DNA replication, cleaves the 5'-overhanging flap structure that is generated by displacement synthesis when DNA polymerase encounters the 5'-end of a downstream Okazaki fragment. It enters the flap from the 5'-end and then tracks to cleave the flap base, leaving a nick for ligation. Also involved in the long patch base excision repair (LP-BER) pathway, by cleaving within the apurinic/apyrimidinic (AP) site-terminated flap. Acts as a genome stabilization factor that prevents flaps from equilibrating into structures that lead to duplications and deletions. Also possesses 5'-3' exonuclease activity on nicked or gapped double-stranded DNA, and exhibits RNase H activity. Also involved in replication and repair of rDNA and in repairing mitochondrial DNA.</text>
</comment>
<evidence type="ECO:0000313" key="21">
    <source>
        <dbReference type="EMBL" id="KAL3110107.1"/>
    </source>
</evidence>
<evidence type="ECO:0000256" key="6">
    <source>
        <dbReference type="ARBA" id="ARBA00022759"/>
    </source>
</evidence>
<dbReference type="PANTHER" id="PTHR11081">
    <property type="entry name" value="FLAP ENDONUCLEASE FAMILY MEMBER"/>
    <property type="match status" value="1"/>
</dbReference>
<keyword evidence="9 16" id="KW-0269">Exonuclease</keyword>
<dbReference type="EMBL" id="JBICBT010000549">
    <property type="protein sequence ID" value="KAL3110107.1"/>
    <property type="molecule type" value="Genomic_DNA"/>
</dbReference>
<dbReference type="PANTHER" id="PTHR11081:SF9">
    <property type="entry name" value="FLAP ENDONUCLEASE 1"/>
    <property type="match status" value="1"/>
</dbReference>
<keyword evidence="7 16" id="KW-0227">DNA damage</keyword>
<keyword evidence="4 16" id="KW-0540">Nuclease</keyword>
<evidence type="ECO:0000256" key="17">
    <source>
        <dbReference type="PROSITE-ProRule" id="PRU01161"/>
    </source>
</evidence>
<evidence type="ECO:0000256" key="18">
    <source>
        <dbReference type="SAM" id="MobiDB-lite"/>
    </source>
</evidence>
<feature type="transmembrane region" description="Helical" evidence="19">
    <location>
        <begin position="15"/>
        <end position="33"/>
    </location>
</feature>
<keyword evidence="6 16" id="KW-0255">Endonuclease</keyword>
<evidence type="ECO:0000256" key="8">
    <source>
        <dbReference type="ARBA" id="ARBA00022801"/>
    </source>
</evidence>
<dbReference type="Pfam" id="PF00867">
    <property type="entry name" value="XPG_I"/>
    <property type="match status" value="1"/>
</dbReference>
<dbReference type="InterPro" id="IPR006086">
    <property type="entry name" value="XPG-I_dom"/>
</dbReference>
<dbReference type="Pfam" id="PF01734">
    <property type="entry name" value="Patatin"/>
    <property type="match status" value="1"/>
</dbReference>
<evidence type="ECO:0000256" key="16">
    <source>
        <dbReference type="HAMAP-Rule" id="MF_03140"/>
    </source>
</evidence>
<evidence type="ECO:0000256" key="11">
    <source>
        <dbReference type="ARBA" id="ARBA00023098"/>
    </source>
</evidence>
<evidence type="ECO:0000313" key="22">
    <source>
        <dbReference type="Proteomes" id="UP001620626"/>
    </source>
</evidence>
<comment type="cofactor">
    <cofactor evidence="16">
        <name>Mg(2+)</name>
        <dbReference type="ChEBI" id="CHEBI:18420"/>
    </cofactor>
    <text evidence="16">Binds 2 magnesium ions per subunit. They probably participate in the reaction catalyzed by the enzyme. May bind an additional third magnesium ion after substrate binding.</text>
</comment>
<feature type="active site" description="Proton acceptor" evidence="17">
    <location>
        <position position="142"/>
    </location>
</feature>
<evidence type="ECO:0000256" key="1">
    <source>
        <dbReference type="ARBA" id="ARBA00004173"/>
    </source>
</evidence>
<evidence type="ECO:0000256" key="5">
    <source>
        <dbReference type="ARBA" id="ARBA00022723"/>
    </source>
</evidence>
<feature type="short sequence motif" description="GXSXG" evidence="17">
    <location>
        <begin position="20"/>
        <end position="24"/>
    </location>
</feature>
<dbReference type="InterPro" id="IPR008918">
    <property type="entry name" value="HhH2"/>
</dbReference>
<dbReference type="SUPFAM" id="SSF52151">
    <property type="entry name" value="FabD/lysophospholipase-like"/>
    <property type="match status" value="1"/>
</dbReference>
<keyword evidence="5 16" id="KW-0479">Metal-binding</keyword>
<organism evidence="21 22">
    <name type="scientific">Heterodera trifolii</name>
    <dbReference type="NCBI Taxonomy" id="157864"/>
    <lineage>
        <taxon>Eukaryota</taxon>
        <taxon>Metazoa</taxon>
        <taxon>Ecdysozoa</taxon>
        <taxon>Nematoda</taxon>
        <taxon>Chromadorea</taxon>
        <taxon>Rhabditida</taxon>
        <taxon>Tylenchina</taxon>
        <taxon>Tylenchomorpha</taxon>
        <taxon>Tylenchoidea</taxon>
        <taxon>Heteroderidae</taxon>
        <taxon>Heteroderinae</taxon>
        <taxon>Heterodera</taxon>
    </lineage>
</organism>
<evidence type="ECO:0000256" key="7">
    <source>
        <dbReference type="ARBA" id="ARBA00022763"/>
    </source>
</evidence>
<keyword evidence="19" id="KW-0472">Membrane</keyword>
<dbReference type="GO" id="GO:0005654">
    <property type="term" value="C:nucleoplasm"/>
    <property type="evidence" value="ECO:0007669"/>
    <property type="project" value="UniProtKB-SubCell"/>
</dbReference>
<dbReference type="Proteomes" id="UP001620626">
    <property type="component" value="Unassembled WGS sequence"/>
</dbReference>
<feature type="compositionally biased region" description="Basic and acidic residues" evidence="18">
    <location>
        <begin position="619"/>
        <end position="636"/>
    </location>
</feature>